<dbReference type="EMBL" id="BMAO01017966">
    <property type="protein sequence ID" value="GFR19647.1"/>
    <property type="molecule type" value="Genomic_DNA"/>
</dbReference>
<comment type="caution">
    <text evidence="1">The sequence shown here is derived from an EMBL/GenBank/DDBJ whole genome shotgun (WGS) entry which is preliminary data.</text>
</comment>
<evidence type="ECO:0000313" key="1">
    <source>
        <dbReference type="EMBL" id="GFR19647.1"/>
    </source>
</evidence>
<protein>
    <submittedName>
        <fullName evidence="1">Uncharacterized protein</fullName>
    </submittedName>
</protein>
<name>A0A8X6LT33_TRICU</name>
<keyword evidence="2" id="KW-1185">Reference proteome</keyword>
<sequence length="144" mass="16158">MIARAILFCRGIFSNAILSPTLSPEVTRARIPIQESFDTSSISSPSSSIVTDPRRMVQKSRLVGCLFKRTHVDNELSIVAQKTENNKPCNLGSLWLCFSFETLIRVAKFPLFLDSTVLSIKLVLGNQWVSVNYYSVLLSSWHCC</sequence>
<dbReference type="AlphaFoldDB" id="A0A8X6LT33"/>
<evidence type="ECO:0000313" key="2">
    <source>
        <dbReference type="Proteomes" id="UP000887116"/>
    </source>
</evidence>
<accession>A0A8X6LT33</accession>
<organism evidence="1 2">
    <name type="scientific">Trichonephila clavata</name>
    <name type="common">Joro spider</name>
    <name type="synonym">Nephila clavata</name>
    <dbReference type="NCBI Taxonomy" id="2740835"/>
    <lineage>
        <taxon>Eukaryota</taxon>
        <taxon>Metazoa</taxon>
        <taxon>Ecdysozoa</taxon>
        <taxon>Arthropoda</taxon>
        <taxon>Chelicerata</taxon>
        <taxon>Arachnida</taxon>
        <taxon>Araneae</taxon>
        <taxon>Araneomorphae</taxon>
        <taxon>Entelegynae</taxon>
        <taxon>Araneoidea</taxon>
        <taxon>Nephilidae</taxon>
        <taxon>Trichonephila</taxon>
    </lineage>
</organism>
<proteinExistence type="predicted"/>
<dbReference type="Proteomes" id="UP000887116">
    <property type="component" value="Unassembled WGS sequence"/>
</dbReference>
<gene>
    <name evidence="1" type="ORF">TNCT_636761</name>
</gene>
<reference evidence="1" key="1">
    <citation type="submission" date="2020-07" db="EMBL/GenBank/DDBJ databases">
        <title>Multicomponent nature underlies the extraordinary mechanical properties of spider dragline silk.</title>
        <authorList>
            <person name="Kono N."/>
            <person name="Nakamura H."/>
            <person name="Mori M."/>
            <person name="Yoshida Y."/>
            <person name="Ohtoshi R."/>
            <person name="Malay A.D."/>
            <person name="Moran D.A.P."/>
            <person name="Tomita M."/>
            <person name="Numata K."/>
            <person name="Arakawa K."/>
        </authorList>
    </citation>
    <scope>NUCLEOTIDE SEQUENCE</scope>
</reference>